<keyword evidence="3" id="KW-1185">Reference proteome</keyword>
<dbReference type="HOGENOM" id="CLU_010412_6_4_1"/>
<dbReference type="OrthoDB" id="419317at2759"/>
<accession>L7JRG0</accession>
<evidence type="ECO:0000259" key="1">
    <source>
        <dbReference type="PROSITE" id="PS50053"/>
    </source>
</evidence>
<dbReference type="Pfam" id="PF00240">
    <property type="entry name" value="ubiquitin"/>
    <property type="match status" value="1"/>
</dbReference>
<dbReference type="OMA" id="ECKISDA"/>
<dbReference type="InterPro" id="IPR019956">
    <property type="entry name" value="Ubiquitin_dom"/>
</dbReference>
<dbReference type="EMBL" id="JH994086">
    <property type="protein sequence ID" value="ELQ74019.1"/>
    <property type="molecule type" value="Genomic_DNA"/>
</dbReference>
<dbReference type="SUPFAM" id="SSF54236">
    <property type="entry name" value="Ubiquitin-like"/>
    <property type="match status" value="1"/>
</dbReference>
<dbReference type="InterPro" id="IPR050158">
    <property type="entry name" value="Ubiquitin_ubiquitin-like"/>
</dbReference>
<dbReference type="PRINTS" id="PR00348">
    <property type="entry name" value="UBIQUITIN"/>
</dbReference>
<dbReference type="AlphaFoldDB" id="L7JRG0"/>
<dbReference type="STRING" id="72359.L7JRG0"/>
<feature type="domain" description="Ubiquitin-like" evidence="1">
    <location>
        <begin position="1"/>
        <end position="77"/>
    </location>
</feature>
<evidence type="ECO:0000313" key="3">
    <source>
        <dbReference type="Proteomes" id="UP000011185"/>
    </source>
</evidence>
<dbReference type="Proteomes" id="UP000011185">
    <property type="component" value="Unassembled WGS sequence"/>
</dbReference>
<protein>
    <submittedName>
        <fullName evidence="2">Putative Ubiquitin, Ubiquitin subgroup protein</fullName>
    </submittedName>
</protein>
<dbReference type="InterPro" id="IPR029071">
    <property type="entry name" value="Ubiquitin-like_domsf"/>
</dbReference>
<organism evidence="2 3">
    <name type="scientific">Trachipleistophora hominis</name>
    <name type="common">Microsporidian parasite</name>
    <dbReference type="NCBI Taxonomy" id="72359"/>
    <lineage>
        <taxon>Eukaryota</taxon>
        <taxon>Fungi</taxon>
        <taxon>Fungi incertae sedis</taxon>
        <taxon>Microsporidia</taxon>
        <taxon>Pleistophoridae</taxon>
        <taxon>Trachipleistophora</taxon>
    </lineage>
</organism>
<reference evidence="2 3" key="1">
    <citation type="journal article" date="2012" name="PLoS Pathog.">
        <title>The genome of the obligate intracellular parasite Trachipleistophora hominis: new insights into microsporidian genome dynamics and reductive evolution.</title>
        <authorList>
            <person name="Heinz E."/>
            <person name="Williams T.A."/>
            <person name="Nakjang S."/>
            <person name="Noel C.J."/>
            <person name="Swan D.C."/>
            <person name="Goldberg A.V."/>
            <person name="Harris S.R."/>
            <person name="Weinmaier T."/>
            <person name="Markert S."/>
            <person name="Becher D."/>
            <person name="Bernhardt J."/>
            <person name="Dagan T."/>
            <person name="Hacker C."/>
            <person name="Lucocq J.M."/>
            <person name="Schweder T."/>
            <person name="Rattei T."/>
            <person name="Hall N."/>
            <person name="Hirt R.P."/>
            <person name="Embley T.M."/>
        </authorList>
    </citation>
    <scope>NUCLEOTIDE SEQUENCE [LARGE SCALE GENOMIC DNA]</scope>
</reference>
<gene>
    <name evidence="2" type="ORF">THOM_3070</name>
</gene>
<sequence>MHIKIKSLIGVEKQIEIEEKATVLSLKQQIEMLETIPPEQQRLIYSGKILTDDGKILSDYNVNDGCVVQMVLALRGG</sequence>
<dbReference type="PROSITE" id="PS50053">
    <property type="entry name" value="UBIQUITIN_2"/>
    <property type="match status" value="1"/>
</dbReference>
<dbReference type="InterPro" id="IPR000626">
    <property type="entry name" value="Ubiquitin-like_dom"/>
</dbReference>
<name>L7JRG0_TRAHO</name>
<evidence type="ECO:0000313" key="2">
    <source>
        <dbReference type="EMBL" id="ELQ74019.1"/>
    </source>
</evidence>
<dbReference type="Gene3D" id="3.10.20.90">
    <property type="entry name" value="Phosphatidylinositol 3-kinase Catalytic Subunit, Chain A, domain 1"/>
    <property type="match status" value="1"/>
</dbReference>
<proteinExistence type="predicted"/>
<dbReference type="SMART" id="SM00213">
    <property type="entry name" value="UBQ"/>
    <property type="match status" value="1"/>
</dbReference>
<dbReference type="VEuPathDB" id="MicrosporidiaDB:THOM_3070"/>
<dbReference type="PANTHER" id="PTHR10666">
    <property type="entry name" value="UBIQUITIN"/>
    <property type="match status" value="1"/>
</dbReference>
<dbReference type="InParanoid" id="L7JRG0"/>